<evidence type="ECO:0000256" key="4">
    <source>
        <dbReference type="ARBA" id="ARBA00022692"/>
    </source>
</evidence>
<feature type="transmembrane region" description="Helical" evidence="7">
    <location>
        <begin position="104"/>
        <end position="125"/>
    </location>
</feature>
<evidence type="ECO:0000259" key="8">
    <source>
        <dbReference type="PROSITE" id="PS50928"/>
    </source>
</evidence>
<keyword evidence="10" id="KW-1185">Reference proteome</keyword>
<comment type="subcellular location">
    <subcellularLocation>
        <location evidence="1 7">Cell membrane</location>
        <topology evidence="1 7">Multi-pass membrane protein</topology>
    </subcellularLocation>
</comment>
<evidence type="ECO:0000256" key="2">
    <source>
        <dbReference type="ARBA" id="ARBA00022448"/>
    </source>
</evidence>
<protein>
    <submittedName>
        <fullName evidence="9">ABC transporter permease</fullName>
    </submittedName>
</protein>
<evidence type="ECO:0000256" key="6">
    <source>
        <dbReference type="ARBA" id="ARBA00023136"/>
    </source>
</evidence>
<dbReference type="Proteomes" id="UP000671862">
    <property type="component" value="Chromosome"/>
</dbReference>
<proteinExistence type="inferred from homology"/>
<evidence type="ECO:0000256" key="7">
    <source>
        <dbReference type="RuleBase" id="RU363032"/>
    </source>
</evidence>
<evidence type="ECO:0000256" key="1">
    <source>
        <dbReference type="ARBA" id="ARBA00004651"/>
    </source>
</evidence>
<accession>A0ABX7S8J2</accession>
<keyword evidence="6 7" id="KW-0472">Membrane</keyword>
<feature type="transmembrane region" description="Helical" evidence="7">
    <location>
        <begin position="314"/>
        <end position="331"/>
    </location>
</feature>
<keyword evidence="5 7" id="KW-1133">Transmembrane helix</keyword>
<dbReference type="PROSITE" id="PS50928">
    <property type="entry name" value="ABC_TM1"/>
    <property type="match status" value="1"/>
</dbReference>
<feature type="transmembrane region" description="Helical" evidence="7">
    <location>
        <begin position="5"/>
        <end position="21"/>
    </location>
</feature>
<dbReference type="Pfam" id="PF00528">
    <property type="entry name" value="BPD_transp_1"/>
    <property type="match status" value="1"/>
</dbReference>
<feature type="transmembrane region" description="Helical" evidence="7">
    <location>
        <begin position="27"/>
        <end position="45"/>
    </location>
</feature>
<dbReference type="InterPro" id="IPR000515">
    <property type="entry name" value="MetI-like"/>
</dbReference>
<dbReference type="PANTHER" id="PTHR30465:SF0">
    <property type="entry name" value="OLIGOPEPTIDE TRANSPORT SYSTEM PERMEASE PROTEIN APPB"/>
    <property type="match status" value="1"/>
</dbReference>
<dbReference type="Pfam" id="PF19300">
    <property type="entry name" value="BPD_transp_1_N"/>
    <property type="match status" value="1"/>
</dbReference>
<evidence type="ECO:0000313" key="10">
    <source>
        <dbReference type="Proteomes" id="UP000671862"/>
    </source>
</evidence>
<feature type="transmembrane region" description="Helical" evidence="7">
    <location>
        <begin position="343"/>
        <end position="365"/>
    </location>
</feature>
<sequence length="479" mass="54947">MNIKLLIQLIVGIFFVISLFFESLSFFGFAILLPLLAVLITLFNAEKFYHYVFLVISLALYLSAIFNFKYFFVFSPRFNYILFFILYLFSLPLPGLFKFIRNRLYQMIILLVIYVTIVFFIFLLMPGDYTTKFLDPKLMKQPEMYERIKKLFGVDDPWYVKYAKHMKNFFNLELGISFSEYPKPVAEIIGERLPRTVFLFLMTTLSSYLLGYNLGKKIAWKRGGVSDKVATFVGIIFWTIFTPFFMLIMIWLFGVVLKIFPISGFIEPSKWLNVTFSSQDVFIKLLWSSIVLVMFWSVGILFASFMKTKKTKNAAMLTFTFGGIGSVLIYWLTNGYGYYALDIIYHVILPVISLTVLGFAGSMLVMRDTMLEIIKEDYITTAKAKGLPDKVVRDKHAARTALLPLITSFVLALATTVSGGVITETMFSWKGMGLTLLNATLLQDTPLAMGCLIFTGVFVLFAHLIADILYAILDPRIRY</sequence>
<feature type="transmembrane region" description="Helical" evidence="7">
    <location>
        <begin position="447"/>
        <end position="473"/>
    </location>
</feature>
<dbReference type="PANTHER" id="PTHR30465">
    <property type="entry name" value="INNER MEMBRANE ABC TRANSPORTER"/>
    <property type="match status" value="1"/>
</dbReference>
<feature type="transmembrane region" description="Helical" evidence="7">
    <location>
        <begin position="235"/>
        <end position="261"/>
    </location>
</feature>
<feature type="transmembrane region" description="Helical" evidence="7">
    <location>
        <begin position="197"/>
        <end position="214"/>
    </location>
</feature>
<evidence type="ECO:0000313" key="9">
    <source>
        <dbReference type="EMBL" id="QTA37591.1"/>
    </source>
</evidence>
<feature type="domain" description="ABC transmembrane type-1" evidence="8">
    <location>
        <begin position="193"/>
        <end position="470"/>
    </location>
</feature>
<evidence type="ECO:0000256" key="3">
    <source>
        <dbReference type="ARBA" id="ARBA00022475"/>
    </source>
</evidence>
<dbReference type="InterPro" id="IPR045621">
    <property type="entry name" value="BPD_transp_1_N"/>
</dbReference>
<feature type="transmembrane region" description="Helical" evidence="7">
    <location>
        <begin position="402"/>
        <end position="427"/>
    </location>
</feature>
<keyword evidence="2 7" id="KW-0813">Transport</keyword>
<keyword evidence="4 7" id="KW-0812">Transmembrane</keyword>
<keyword evidence="3" id="KW-1003">Cell membrane</keyword>
<feature type="transmembrane region" description="Helical" evidence="7">
    <location>
        <begin position="52"/>
        <end position="72"/>
    </location>
</feature>
<feature type="transmembrane region" description="Helical" evidence="7">
    <location>
        <begin position="78"/>
        <end position="97"/>
    </location>
</feature>
<name>A0ABX7S8J2_9BACT</name>
<evidence type="ECO:0000256" key="5">
    <source>
        <dbReference type="ARBA" id="ARBA00022989"/>
    </source>
</evidence>
<dbReference type="EMBL" id="CP071446">
    <property type="protein sequence ID" value="QTA37591.1"/>
    <property type="molecule type" value="Genomic_DNA"/>
</dbReference>
<dbReference type="RefSeq" id="WP_207566315.1">
    <property type="nucleotide sequence ID" value="NZ_CP071446.1"/>
</dbReference>
<feature type="transmembrane region" description="Helical" evidence="7">
    <location>
        <begin position="281"/>
        <end position="302"/>
    </location>
</feature>
<comment type="similarity">
    <text evidence="7">Belongs to the binding-protein-dependent transport system permease family.</text>
</comment>
<dbReference type="CDD" id="cd06261">
    <property type="entry name" value="TM_PBP2"/>
    <property type="match status" value="1"/>
</dbReference>
<organism evidence="9 10">
    <name type="scientific">Thermosipho ferrireducens</name>
    <dbReference type="NCBI Taxonomy" id="2571116"/>
    <lineage>
        <taxon>Bacteria</taxon>
        <taxon>Thermotogati</taxon>
        <taxon>Thermotogota</taxon>
        <taxon>Thermotogae</taxon>
        <taxon>Thermotogales</taxon>
        <taxon>Fervidobacteriaceae</taxon>
        <taxon>Thermosipho</taxon>
    </lineage>
</organism>
<gene>
    <name evidence="9" type="ORF">JYK00_07615</name>
</gene>
<reference evidence="9 10" key="1">
    <citation type="submission" date="2021-03" db="EMBL/GenBank/DDBJ databases">
        <title>Thermosipho ferrireducens sp.nov., an anaerobic thermophilic iron-reducing bacterium isolated from a deep-sea hydrothermal sulfide deposits.</title>
        <authorList>
            <person name="Zeng X."/>
            <person name="Chen Y."/>
            <person name="Shao Z."/>
        </authorList>
    </citation>
    <scope>NUCLEOTIDE SEQUENCE [LARGE SCALE GENOMIC DNA]</scope>
    <source>
        <strain evidence="9 10">JL129W03</strain>
    </source>
</reference>